<feature type="non-terminal residue" evidence="2">
    <location>
        <position position="116"/>
    </location>
</feature>
<accession>A0A564Z2Z5</accession>
<dbReference type="Proteomes" id="UP000321570">
    <property type="component" value="Unassembled WGS sequence"/>
</dbReference>
<reference evidence="2 3" key="1">
    <citation type="submission" date="2019-07" db="EMBL/GenBank/DDBJ databases">
        <authorList>
            <person name="Jastrzebski P J."/>
            <person name="Paukszto L."/>
            <person name="Jastrzebski P J."/>
        </authorList>
    </citation>
    <scope>NUCLEOTIDE SEQUENCE [LARGE SCALE GENOMIC DNA]</scope>
    <source>
        <strain evidence="2 3">WMS-il1</strain>
    </source>
</reference>
<evidence type="ECO:0000313" key="2">
    <source>
        <dbReference type="EMBL" id="VUZ53806.1"/>
    </source>
</evidence>
<dbReference type="AlphaFoldDB" id="A0A564Z2Z5"/>
<feature type="non-terminal residue" evidence="2">
    <location>
        <position position="1"/>
    </location>
</feature>
<feature type="region of interest" description="Disordered" evidence="1">
    <location>
        <begin position="65"/>
        <end position="99"/>
    </location>
</feature>
<dbReference type="EMBL" id="CABIJS010000577">
    <property type="protein sequence ID" value="VUZ53806.1"/>
    <property type="molecule type" value="Genomic_DNA"/>
</dbReference>
<sequence length="116" mass="12439">VLPQDSPNCLSQIIGPSCSGGLINCLPYPSQPRVFFKLSNQVTKTNVNIGRAALSYIVTAESLHSQEQEPEIGMQSSNEKAKKSGVETNENSLALSVPKNVRIESTSINPLSPVNT</sequence>
<evidence type="ECO:0000256" key="1">
    <source>
        <dbReference type="SAM" id="MobiDB-lite"/>
    </source>
</evidence>
<proteinExistence type="predicted"/>
<organism evidence="2 3">
    <name type="scientific">Hymenolepis diminuta</name>
    <name type="common">Rat tapeworm</name>
    <dbReference type="NCBI Taxonomy" id="6216"/>
    <lineage>
        <taxon>Eukaryota</taxon>
        <taxon>Metazoa</taxon>
        <taxon>Spiralia</taxon>
        <taxon>Lophotrochozoa</taxon>
        <taxon>Platyhelminthes</taxon>
        <taxon>Cestoda</taxon>
        <taxon>Eucestoda</taxon>
        <taxon>Cyclophyllidea</taxon>
        <taxon>Hymenolepididae</taxon>
        <taxon>Hymenolepis</taxon>
    </lineage>
</organism>
<name>A0A564Z2Z5_HYMDI</name>
<gene>
    <name evidence="2" type="ORF">WMSIL1_LOCUS12104</name>
</gene>
<protein>
    <submittedName>
        <fullName evidence="2">Uncharacterized protein</fullName>
    </submittedName>
</protein>
<keyword evidence="3" id="KW-1185">Reference proteome</keyword>
<evidence type="ECO:0000313" key="3">
    <source>
        <dbReference type="Proteomes" id="UP000321570"/>
    </source>
</evidence>